<dbReference type="InterPro" id="IPR000504">
    <property type="entry name" value="RRM_dom"/>
</dbReference>
<reference evidence="9" key="2">
    <citation type="submission" date="2021-12" db="EMBL/GenBank/DDBJ databases">
        <title>Resequencing data analysis of finger millet.</title>
        <authorList>
            <person name="Hatakeyama M."/>
            <person name="Aluri S."/>
            <person name="Balachadran M.T."/>
            <person name="Sivarajan S.R."/>
            <person name="Poveda L."/>
            <person name="Shimizu-Inatsugi R."/>
            <person name="Schlapbach R."/>
            <person name="Sreeman S.M."/>
            <person name="Shimizu K.K."/>
        </authorList>
    </citation>
    <scope>NUCLEOTIDE SEQUENCE</scope>
</reference>
<dbReference type="Proteomes" id="UP001054889">
    <property type="component" value="Unassembled WGS sequence"/>
</dbReference>
<feature type="compositionally biased region" description="Low complexity" evidence="7">
    <location>
        <begin position="133"/>
        <end position="146"/>
    </location>
</feature>
<evidence type="ECO:0000256" key="5">
    <source>
        <dbReference type="ARBA" id="ARBA00023242"/>
    </source>
</evidence>
<keyword evidence="2" id="KW-0507">mRNA processing</keyword>
<organism evidence="9 10">
    <name type="scientific">Eleusine coracana subsp. coracana</name>
    <dbReference type="NCBI Taxonomy" id="191504"/>
    <lineage>
        <taxon>Eukaryota</taxon>
        <taxon>Viridiplantae</taxon>
        <taxon>Streptophyta</taxon>
        <taxon>Embryophyta</taxon>
        <taxon>Tracheophyta</taxon>
        <taxon>Spermatophyta</taxon>
        <taxon>Magnoliopsida</taxon>
        <taxon>Liliopsida</taxon>
        <taxon>Poales</taxon>
        <taxon>Poaceae</taxon>
        <taxon>PACMAD clade</taxon>
        <taxon>Chloridoideae</taxon>
        <taxon>Cynodonteae</taxon>
        <taxon>Eleusininae</taxon>
        <taxon>Eleusine</taxon>
    </lineage>
</organism>
<comment type="subcellular location">
    <subcellularLocation>
        <location evidence="1">Nucleus</location>
    </subcellularLocation>
</comment>
<evidence type="ECO:0000256" key="2">
    <source>
        <dbReference type="ARBA" id="ARBA00022664"/>
    </source>
</evidence>
<dbReference type="EMBL" id="BQKI01000083">
    <property type="protein sequence ID" value="GJN32010.1"/>
    <property type="molecule type" value="Genomic_DNA"/>
</dbReference>
<comment type="caution">
    <text evidence="9">The sequence shown here is derived from an EMBL/GenBank/DDBJ whole genome shotgun (WGS) entry which is preliminary data.</text>
</comment>
<dbReference type="InterPro" id="IPR012677">
    <property type="entry name" value="Nucleotide-bd_a/b_plait_sf"/>
</dbReference>
<dbReference type="PANTHER" id="PTHR23003">
    <property type="entry name" value="RNA RECOGNITION MOTIF RRM DOMAIN CONTAINING PROTEIN"/>
    <property type="match status" value="1"/>
</dbReference>
<dbReference type="AlphaFoldDB" id="A0AAV5FCH8"/>
<dbReference type="SUPFAM" id="SSF54928">
    <property type="entry name" value="RNA-binding domain, RBD"/>
    <property type="match status" value="1"/>
</dbReference>
<dbReference type="InterPro" id="IPR050374">
    <property type="entry name" value="RRT5_SRSF_SR"/>
</dbReference>
<dbReference type="Gene3D" id="3.30.70.330">
    <property type="match status" value="2"/>
</dbReference>
<evidence type="ECO:0000256" key="1">
    <source>
        <dbReference type="ARBA" id="ARBA00004123"/>
    </source>
</evidence>
<keyword evidence="5" id="KW-0539">Nucleus</keyword>
<protein>
    <recommendedName>
        <fullName evidence="8">RRM domain-containing protein</fullName>
    </recommendedName>
</protein>
<keyword evidence="10" id="KW-1185">Reference proteome</keyword>
<feature type="compositionally biased region" description="Polar residues" evidence="7">
    <location>
        <begin position="611"/>
        <end position="622"/>
    </location>
</feature>
<dbReference type="FunFam" id="3.30.70.330:FF:000410">
    <property type="entry name" value="ASF/SF2-like pre-mRNA splicing factor SRP31"/>
    <property type="match status" value="1"/>
</dbReference>
<evidence type="ECO:0000256" key="6">
    <source>
        <dbReference type="PROSITE-ProRule" id="PRU00176"/>
    </source>
</evidence>
<gene>
    <name evidence="9" type="primary">gb20477</name>
    <name evidence="9" type="ORF">PR202_gb20477</name>
</gene>
<keyword evidence="3" id="KW-0677">Repeat</keyword>
<dbReference type="InterPro" id="IPR035979">
    <property type="entry name" value="RBD_domain_sf"/>
</dbReference>
<dbReference type="PANTHER" id="PTHR23003:SF62">
    <property type="entry name" value="SERINE_ARGININE (SR)-TYPE SHUTTLING MRNA BINDING PROTEIN NPL3"/>
    <property type="match status" value="1"/>
</dbReference>
<evidence type="ECO:0000256" key="3">
    <source>
        <dbReference type="ARBA" id="ARBA00022737"/>
    </source>
</evidence>
<dbReference type="Pfam" id="PF00076">
    <property type="entry name" value="RRM_1"/>
    <property type="match status" value="2"/>
</dbReference>
<feature type="region of interest" description="Disordered" evidence="7">
    <location>
        <begin position="131"/>
        <end position="151"/>
    </location>
</feature>
<keyword evidence="4 6" id="KW-0694">RNA-binding</keyword>
<dbReference type="GO" id="GO:0005737">
    <property type="term" value="C:cytoplasm"/>
    <property type="evidence" value="ECO:0007669"/>
    <property type="project" value="TreeGrafter"/>
</dbReference>
<feature type="region of interest" description="Disordered" evidence="7">
    <location>
        <begin position="591"/>
        <end position="642"/>
    </location>
</feature>
<dbReference type="GO" id="GO:0006397">
    <property type="term" value="P:mRNA processing"/>
    <property type="evidence" value="ECO:0007669"/>
    <property type="project" value="UniProtKB-KW"/>
</dbReference>
<dbReference type="GO" id="GO:0005634">
    <property type="term" value="C:nucleus"/>
    <property type="evidence" value="ECO:0007669"/>
    <property type="project" value="UniProtKB-SubCell"/>
</dbReference>
<accession>A0AAV5FCH8</accession>
<dbReference type="SMART" id="SM00360">
    <property type="entry name" value="RRM"/>
    <property type="match status" value="2"/>
</dbReference>
<sequence length="642" mass="70115">MNRVGLTAKLAIAGKASASATMGAGEEALGSADFLASDLVSSACKEIMSRRNSRTIYVGNLPGDIREREVEDLFYKYGRILDIDLKIPPRPPGYAFVEFEDPRDADDAIYGRDGYNFDGYKLRVELAHGGRGQSYSYDRSSSYSSGRRGGVSRRSDYRVLVTGLPSSASWQDLKDHMRRAGDVCFSGVYREAGETIGIVDYTNYDDMKYAVDLRDASFIKQAVAPFAQVYHWNTEDRSLARVLVKCIIEGPLKVPRSLVIKTGRELDGEGRSWTIPVYMFNSEILGAAPADEEDPPQHNGNPHPFQGPVVPGEQHMVEQLADHFIQNMEVADQPMQVDLPDQASNADSVTQELMLHPEELVQGPAPTAEVQINPIQPTDQIGSAQLNMVSSQPTVVSHSAGVQLMVPNQQQQMITLVPGQQFNHRQFLAGITQGTIASTIVNNLQRILNSSFIQAQYHTGRTGSSSMVHLTLSVAGLTTTISLPGMITTQQNASTSRDIVMQQEPAHNINQRESSNAVCTANNQIITRVYQRRRVKVKCTTTDKDAQNAPIFLADSSGPARQTPPAKRKAETPISTANLRRTQRKKVLNDGFKASSGPVTRSKAKVAKGPSTRSKTIHSSDGGNCKMRTPSFGGVHGAAPRG</sequence>
<evidence type="ECO:0000256" key="4">
    <source>
        <dbReference type="ARBA" id="ARBA00022884"/>
    </source>
</evidence>
<dbReference type="GO" id="GO:0003729">
    <property type="term" value="F:mRNA binding"/>
    <property type="evidence" value="ECO:0007669"/>
    <property type="project" value="TreeGrafter"/>
</dbReference>
<evidence type="ECO:0000313" key="10">
    <source>
        <dbReference type="Proteomes" id="UP001054889"/>
    </source>
</evidence>
<dbReference type="CDD" id="cd12338">
    <property type="entry name" value="RRM1_SRSF1_like"/>
    <property type="match status" value="1"/>
</dbReference>
<evidence type="ECO:0000256" key="7">
    <source>
        <dbReference type="SAM" id="MobiDB-lite"/>
    </source>
</evidence>
<dbReference type="PROSITE" id="PS50102">
    <property type="entry name" value="RRM"/>
    <property type="match status" value="1"/>
</dbReference>
<feature type="domain" description="RRM" evidence="8">
    <location>
        <begin position="54"/>
        <end position="129"/>
    </location>
</feature>
<evidence type="ECO:0000259" key="8">
    <source>
        <dbReference type="PROSITE" id="PS50102"/>
    </source>
</evidence>
<proteinExistence type="predicted"/>
<reference evidence="9" key="1">
    <citation type="journal article" date="2018" name="DNA Res.">
        <title>Multiple hybrid de novo genome assembly of finger millet, an orphan allotetraploid crop.</title>
        <authorList>
            <person name="Hatakeyama M."/>
            <person name="Aluri S."/>
            <person name="Balachadran M.T."/>
            <person name="Sivarajan S.R."/>
            <person name="Patrignani A."/>
            <person name="Gruter S."/>
            <person name="Poveda L."/>
            <person name="Shimizu-Inatsugi R."/>
            <person name="Baeten J."/>
            <person name="Francoijs K.J."/>
            <person name="Nataraja K.N."/>
            <person name="Reddy Y.A.N."/>
            <person name="Phadnis S."/>
            <person name="Ravikumar R.L."/>
            <person name="Schlapbach R."/>
            <person name="Sreeman S.M."/>
            <person name="Shimizu K.K."/>
        </authorList>
    </citation>
    <scope>NUCLEOTIDE SEQUENCE</scope>
</reference>
<evidence type="ECO:0000313" key="9">
    <source>
        <dbReference type="EMBL" id="GJN32010.1"/>
    </source>
</evidence>
<name>A0AAV5FCH8_ELECO</name>